<dbReference type="Proteomes" id="UP000256780">
    <property type="component" value="Chromosome CBM2587_a"/>
</dbReference>
<proteinExistence type="predicted"/>
<evidence type="ECO:0000256" key="1">
    <source>
        <dbReference type="SAM" id="MobiDB-lite"/>
    </source>
</evidence>
<reference evidence="2" key="1">
    <citation type="submission" date="2018-01" db="EMBL/GenBank/DDBJ databases">
        <authorList>
            <person name="Clerissi C."/>
        </authorList>
    </citation>
    <scope>NUCLEOTIDE SEQUENCE</scope>
    <source>
        <strain evidence="2">Cupriavidus sp. LMG 19464</strain>
    </source>
</reference>
<dbReference type="EMBL" id="OFSQ01000023">
    <property type="protein sequence ID" value="SOY53382.1"/>
    <property type="molecule type" value="Genomic_DNA"/>
</dbReference>
<protein>
    <submittedName>
        <fullName evidence="2">Uncharacterized protein</fullName>
    </submittedName>
</protein>
<gene>
    <name evidence="2" type="ORF">CBM2587_A40009</name>
</gene>
<feature type="compositionally biased region" description="Low complexity" evidence="1">
    <location>
        <begin position="8"/>
        <end position="28"/>
    </location>
</feature>
<accession>A0A375BU03</accession>
<name>A0A375BU03_9BURK</name>
<comment type="caution">
    <text evidence="2">The sequence shown here is derived from an EMBL/GenBank/DDBJ whole genome shotgun (WGS) entry which is preliminary data.</text>
</comment>
<organism evidence="2">
    <name type="scientific">Cupriavidus taiwanensis</name>
    <dbReference type="NCBI Taxonomy" id="164546"/>
    <lineage>
        <taxon>Bacteria</taxon>
        <taxon>Pseudomonadati</taxon>
        <taxon>Pseudomonadota</taxon>
        <taxon>Betaproteobacteria</taxon>
        <taxon>Burkholderiales</taxon>
        <taxon>Burkholderiaceae</taxon>
        <taxon>Cupriavidus</taxon>
    </lineage>
</organism>
<dbReference type="AlphaFoldDB" id="A0A375BU03"/>
<evidence type="ECO:0000313" key="2">
    <source>
        <dbReference type="EMBL" id="SOY53382.1"/>
    </source>
</evidence>
<sequence>MHRGRGGQRNQHGGQAQAAARPMATARAESGAEEGVHAQARATDAGQHGGRRTTWHAMLPEIWKNTYPYLP</sequence>
<feature type="region of interest" description="Disordered" evidence="1">
    <location>
        <begin position="1"/>
        <end position="58"/>
    </location>
</feature>